<dbReference type="InterPro" id="IPR042099">
    <property type="entry name" value="ANL_N_sf"/>
</dbReference>
<evidence type="ECO:0000313" key="2">
    <source>
        <dbReference type="EMBL" id="SFW39910.1"/>
    </source>
</evidence>
<dbReference type="RefSeq" id="WP_026760141.1">
    <property type="nucleotide sequence ID" value="NZ_FNQG01000003.1"/>
</dbReference>
<reference evidence="2" key="3">
    <citation type="submission" date="2016-11" db="EMBL/GenBank/DDBJ databases">
        <authorList>
            <person name="Jaros S."/>
            <person name="Januszkiewicz K."/>
            <person name="Wedrychowicz H."/>
        </authorList>
    </citation>
    <scope>NUCLEOTIDE SEQUENCE [LARGE SCALE GENOMIC DNA]</scope>
    <source>
        <strain evidence="2">C3</strain>
    </source>
</reference>
<reference evidence="3" key="2">
    <citation type="submission" date="2016-11" db="EMBL/GenBank/DDBJ databases">
        <authorList>
            <person name="Varghese N."/>
            <person name="Submissions S."/>
        </authorList>
    </citation>
    <scope>NUCLEOTIDE SEQUENCE [LARGE SCALE GENOMIC DNA]</scope>
    <source>
        <strain evidence="3">C3</strain>
    </source>
</reference>
<dbReference type="GO" id="GO:0016874">
    <property type="term" value="F:ligase activity"/>
    <property type="evidence" value="ECO:0007669"/>
    <property type="project" value="UniProtKB-KW"/>
</dbReference>
<dbReference type="EMBL" id="FNQG01000003">
    <property type="protein sequence ID" value="SDZ84451.1"/>
    <property type="molecule type" value="Genomic_DNA"/>
</dbReference>
<sequence length="325" mass="37100">MYANQQIEQLDREGMQALQLERLQKQLKWAEEKSFFYQQKFSKAGVTAKDIQSLEDVKRLPFLTSNELYQIDSLDILTMPLSGILRFSVVQQENGEVTKLYTNGDIAHNVEMMTRSLVAAGINQTSVVALQGDMSDSRSMDIQYALEMLGATVVAMGTDYRQWLRFMELVSMDTIISTPQLIMQLIIQLQATGKNIADYPITRVICRNQQGLQNAMQRHIADRTHATVYNFYEPAELGTASMLFQCEAHKGYHIQEDYFYPEIVAFHSDQVVTEPHQMGELVVTTLMAEAMPLIRYRTGQAVMMETDTCDCGRTLHRVTTPFTFM</sequence>
<dbReference type="PANTHER" id="PTHR43845:SF1">
    <property type="entry name" value="BLR5969 PROTEIN"/>
    <property type="match status" value="1"/>
</dbReference>
<dbReference type="Proteomes" id="UP000182958">
    <property type="component" value="Unassembled WGS sequence"/>
</dbReference>
<evidence type="ECO:0000313" key="1">
    <source>
        <dbReference type="EMBL" id="SDZ84451.1"/>
    </source>
</evidence>
<proteinExistence type="predicted"/>
<organism evidence="2 3">
    <name type="scientific">Selenomonas ruminantium</name>
    <dbReference type="NCBI Taxonomy" id="971"/>
    <lineage>
        <taxon>Bacteria</taxon>
        <taxon>Bacillati</taxon>
        <taxon>Bacillota</taxon>
        <taxon>Negativicutes</taxon>
        <taxon>Selenomonadales</taxon>
        <taxon>Selenomonadaceae</taxon>
        <taxon>Selenomonas</taxon>
    </lineage>
</organism>
<evidence type="ECO:0000313" key="3">
    <source>
        <dbReference type="Proteomes" id="UP000182958"/>
    </source>
</evidence>
<dbReference type="PANTHER" id="PTHR43845">
    <property type="entry name" value="BLR5969 PROTEIN"/>
    <property type="match status" value="1"/>
</dbReference>
<name>A0A1K1NZR8_SELRU</name>
<keyword evidence="3" id="KW-1185">Reference proteome</keyword>
<accession>A0A1K1NZR8</accession>
<gene>
    <name evidence="2" type="ORF">SAMN02910323_1606</name>
    <name evidence="1" type="ORF">SAMN05660648_00865</name>
</gene>
<dbReference type="AlphaFoldDB" id="A0A1K1NZR8"/>
<dbReference type="SUPFAM" id="SSF56801">
    <property type="entry name" value="Acetyl-CoA synthetase-like"/>
    <property type="match status" value="1"/>
</dbReference>
<evidence type="ECO:0000313" key="4">
    <source>
        <dbReference type="Proteomes" id="UP000183469"/>
    </source>
</evidence>
<dbReference type="Gene3D" id="3.40.50.12780">
    <property type="entry name" value="N-terminal domain of ligase-like"/>
    <property type="match status" value="1"/>
</dbReference>
<protein>
    <submittedName>
        <fullName evidence="2">Phenylacetate-CoA ligase</fullName>
    </submittedName>
</protein>
<dbReference type="Proteomes" id="UP000183469">
    <property type="component" value="Unassembled WGS sequence"/>
</dbReference>
<keyword evidence="2" id="KW-0436">Ligase</keyword>
<reference evidence="1 4" key="1">
    <citation type="submission" date="2016-10" db="EMBL/GenBank/DDBJ databases">
        <authorList>
            <person name="de Groot N.N."/>
        </authorList>
    </citation>
    <scope>NUCLEOTIDE SEQUENCE [LARGE SCALE GENOMIC DNA]</scope>
    <source>
        <strain evidence="1 4">DSM 2872</strain>
    </source>
</reference>
<dbReference type="EMBL" id="FPJA01000007">
    <property type="protein sequence ID" value="SFW39910.1"/>
    <property type="molecule type" value="Genomic_DNA"/>
</dbReference>